<feature type="transmembrane region" description="Helical" evidence="10">
    <location>
        <begin position="27"/>
        <end position="45"/>
    </location>
</feature>
<keyword evidence="5" id="KW-0547">Nucleotide-binding</keyword>
<keyword evidence="10" id="KW-0472">Membrane</keyword>
<keyword evidence="4" id="KW-0808">Transferase</keyword>
<dbReference type="GO" id="GO:0005524">
    <property type="term" value="F:ATP binding"/>
    <property type="evidence" value="ECO:0007669"/>
    <property type="project" value="UniProtKB-KW"/>
</dbReference>
<comment type="caution">
    <text evidence="12">The sequence shown here is derived from an EMBL/GenBank/DDBJ whole genome shotgun (WGS) entry which is preliminary data.</text>
</comment>
<dbReference type="InterPro" id="IPR011712">
    <property type="entry name" value="Sig_transdc_His_kin_sub3_dim/P"/>
</dbReference>
<reference evidence="12" key="1">
    <citation type="submission" date="2021-01" db="EMBL/GenBank/DDBJ databases">
        <title>Whole genome shotgun sequence of Virgisporangium ochraceum NBRC 16418.</title>
        <authorList>
            <person name="Komaki H."/>
            <person name="Tamura T."/>
        </authorList>
    </citation>
    <scope>NUCLEOTIDE SEQUENCE</scope>
    <source>
        <strain evidence="12">NBRC 16418</strain>
    </source>
</reference>
<dbReference type="RefSeq" id="WP_203927748.1">
    <property type="nucleotide sequence ID" value="NZ_BOPH01000031.1"/>
</dbReference>
<dbReference type="Pfam" id="PF02518">
    <property type="entry name" value="HATPase_c"/>
    <property type="match status" value="1"/>
</dbReference>
<dbReference type="GO" id="GO:0000155">
    <property type="term" value="F:phosphorelay sensor kinase activity"/>
    <property type="evidence" value="ECO:0007669"/>
    <property type="project" value="InterPro"/>
</dbReference>
<keyword evidence="3" id="KW-0597">Phosphoprotein</keyword>
<comment type="catalytic activity">
    <reaction evidence="1">
        <text>ATP + protein L-histidine = ADP + protein N-phospho-L-histidine.</text>
        <dbReference type="EC" id="2.7.13.3"/>
    </reaction>
</comment>
<dbReference type="SUPFAM" id="SSF55874">
    <property type="entry name" value="ATPase domain of HSP90 chaperone/DNA topoisomerase II/histidine kinase"/>
    <property type="match status" value="1"/>
</dbReference>
<dbReference type="AlphaFoldDB" id="A0A8J4EAV5"/>
<evidence type="ECO:0000256" key="1">
    <source>
        <dbReference type="ARBA" id="ARBA00000085"/>
    </source>
</evidence>
<dbReference type="PANTHER" id="PTHR24421">
    <property type="entry name" value="NITRATE/NITRITE SENSOR PROTEIN NARX-RELATED"/>
    <property type="match status" value="1"/>
</dbReference>
<dbReference type="EMBL" id="BOPH01000031">
    <property type="protein sequence ID" value="GIJ67813.1"/>
    <property type="molecule type" value="Genomic_DNA"/>
</dbReference>
<feature type="transmembrane region" description="Helical" evidence="10">
    <location>
        <begin position="124"/>
        <end position="145"/>
    </location>
</feature>
<dbReference type="GO" id="GO:0016020">
    <property type="term" value="C:membrane"/>
    <property type="evidence" value="ECO:0007669"/>
    <property type="project" value="InterPro"/>
</dbReference>
<evidence type="ECO:0000256" key="6">
    <source>
        <dbReference type="ARBA" id="ARBA00022777"/>
    </source>
</evidence>
<evidence type="ECO:0000256" key="7">
    <source>
        <dbReference type="ARBA" id="ARBA00022840"/>
    </source>
</evidence>
<evidence type="ECO:0000313" key="12">
    <source>
        <dbReference type="EMBL" id="GIJ67813.1"/>
    </source>
</evidence>
<dbReference type="InterPro" id="IPR036890">
    <property type="entry name" value="HATPase_C_sf"/>
</dbReference>
<evidence type="ECO:0000313" key="13">
    <source>
        <dbReference type="Proteomes" id="UP000635606"/>
    </source>
</evidence>
<feature type="region of interest" description="Disordered" evidence="9">
    <location>
        <begin position="312"/>
        <end position="331"/>
    </location>
</feature>
<protein>
    <recommendedName>
        <fullName evidence="2">histidine kinase</fullName>
        <ecNumber evidence="2">2.7.13.3</ecNumber>
    </recommendedName>
</protein>
<accession>A0A8J4EAV5</accession>
<dbReference type="PANTHER" id="PTHR24421:SF10">
    <property type="entry name" value="NITRATE_NITRITE SENSOR PROTEIN NARQ"/>
    <property type="match status" value="1"/>
</dbReference>
<dbReference type="InterPro" id="IPR050482">
    <property type="entry name" value="Sensor_HK_TwoCompSys"/>
</dbReference>
<evidence type="ECO:0000256" key="9">
    <source>
        <dbReference type="SAM" id="MobiDB-lite"/>
    </source>
</evidence>
<feature type="transmembrane region" description="Helical" evidence="10">
    <location>
        <begin position="52"/>
        <end position="71"/>
    </location>
</feature>
<organism evidence="12 13">
    <name type="scientific">Virgisporangium ochraceum</name>
    <dbReference type="NCBI Taxonomy" id="65505"/>
    <lineage>
        <taxon>Bacteria</taxon>
        <taxon>Bacillati</taxon>
        <taxon>Actinomycetota</taxon>
        <taxon>Actinomycetes</taxon>
        <taxon>Micromonosporales</taxon>
        <taxon>Micromonosporaceae</taxon>
        <taxon>Virgisporangium</taxon>
    </lineage>
</organism>
<dbReference type="Proteomes" id="UP000635606">
    <property type="component" value="Unassembled WGS sequence"/>
</dbReference>
<keyword evidence="8" id="KW-0902">Two-component regulatory system</keyword>
<dbReference type="Gene3D" id="3.30.565.10">
    <property type="entry name" value="Histidine kinase-like ATPase, C-terminal domain"/>
    <property type="match status" value="1"/>
</dbReference>
<evidence type="ECO:0000256" key="10">
    <source>
        <dbReference type="SAM" id="Phobius"/>
    </source>
</evidence>
<dbReference type="GO" id="GO:0046983">
    <property type="term" value="F:protein dimerization activity"/>
    <property type="evidence" value="ECO:0007669"/>
    <property type="project" value="InterPro"/>
</dbReference>
<evidence type="ECO:0000259" key="11">
    <source>
        <dbReference type="SMART" id="SM00387"/>
    </source>
</evidence>
<evidence type="ECO:0000256" key="3">
    <source>
        <dbReference type="ARBA" id="ARBA00022553"/>
    </source>
</evidence>
<gene>
    <name evidence="12" type="ORF">Voc01_027300</name>
</gene>
<name>A0A8J4EAV5_9ACTN</name>
<feature type="domain" description="Histidine kinase/HSP90-like ATPase" evidence="11">
    <location>
        <begin position="273"/>
        <end position="365"/>
    </location>
</feature>
<dbReference type="Pfam" id="PF07730">
    <property type="entry name" value="HisKA_3"/>
    <property type="match status" value="1"/>
</dbReference>
<dbReference type="SMART" id="SM00387">
    <property type="entry name" value="HATPase_c"/>
    <property type="match status" value="1"/>
</dbReference>
<evidence type="ECO:0000256" key="4">
    <source>
        <dbReference type="ARBA" id="ARBA00022679"/>
    </source>
</evidence>
<proteinExistence type="predicted"/>
<keyword evidence="6" id="KW-0418">Kinase</keyword>
<dbReference type="InterPro" id="IPR003594">
    <property type="entry name" value="HATPase_dom"/>
</dbReference>
<keyword evidence="13" id="KW-1185">Reference proteome</keyword>
<keyword evidence="10" id="KW-1133">Transmembrane helix</keyword>
<keyword evidence="7" id="KW-0067">ATP-binding</keyword>
<evidence type="ECO:0000256" key="8">
    <source>
        <dbReference type="ARBA" id="ARBA00023012"/>
    </source>
</evidence>
<dbReference type="Gene3D" id="1.20.5.1930">
    <property type="match status" value="1"/>
</dbReference>
<feature type="transmembrane region" description="Helical" evidence="10">
    <location>
        <begin position="100"/>
        <end position="118"/>
    </location>
</feature>
<dbReference type="EC" id="2.7.13.3" evidence="2"/>
<evidence type="ECO:0000256" key="2">
    <source>
        <dbReference type="ARBA" id="ARBA00012438"/>
    </source>
</evidence>
<dbReference type="CDD" id="cd16917">
    <property type="entry name" value="HATPase_UhpB-NarQ-NarX-like"/>
    <property type="match status" value="1"/>
</dbReference>
<evidence type="ECO:0000256" key="5">
    <source>
        <dbReference type="ARBA" id="ARBA00022741"/>
    </source>
</evidence>
<keyword evidence="10" id="KW-0812">Transmembrane</keyword>
<sequence length="367" mass="36469">MNIGLALLFVLAVAGEAVAVAQSWGGGYWLVGGCAAVVACGLALARRWDRRWTAVAGLTVAAGAIGASAVADLPAEPGPALASALAVLVGSAVRVVRAGWAVAIAGGGLAVVAASPVSASAGSAGAVVALNAVAWAAGVTTGATLRLLDARAAATVAAVRQQERLELARELHDVVAHHITGMLIQAQAAQVVARRDPSAVAAPLSGIEAAGAEALSAMRRVVGLLRDHDDAASASPGPESLADLVTRFERQGPPVRLSIVDSSTAGGAGWPPEVTSTVYRVVREALTNVARHAPGARSVRVSVDSGPSGVTVEVADDGPAVAQPSSGGFGLTGMRERVTSLGGTVDAGPGEGGGWRVRATLPPPVLR</sequence>